<organism evidence="1">
    <name type="scientific">Lepeophtheirus salmonis</name>
    <name type="common">Salmon louse</name>
    <name type="synonym">Caligus salmonis</name>
    <dbReference type="NCBI Taxonomy" id="72036"/>
    <lineage>
        <taxon>Eukaryota</taxon>
        <taxon>Metazoa</taxon>
        <taxon>Ecdysozoa</taxon>
        <taxon>Arthropoda</taxon>
        <taxon>Crustacea</taxon>
        <taxon>Multicrustacea</taxon>
        <taxon>Hexanauplia</taxon>
        <taxon>Copepoda</taxon>
        <taxon>Siphonostomatoida</taxon>
        <taxon>Caligidae</taxon>
        <taxon>Lepeophtheirus</taxon>
    </lineage>
</organism>
<dbReference type="EMBL" id="HACA01001280">
    <property type="protein sequence ID" value="CDW18641.1"/>
    <property type="molecule type" value="Transcribed_RNA"/>
</dbReference>
<protein>
    <submittedName>
        <fullName evidence="1">Uncharacterized protein</fullName>
    </submittedName>
</protein>
<name>A0A0K2SZI5_LEPSM</name>
<accession>A0A0K2SZI5</accession>
<evidence type="ECO:0000313" key="1">
    <source>
        <dbReference type="EMBL" id="CDW18641.1"/>
    </source>
</evidence>
<reference evidence="1" key="1">
    <citation type="submission" date="2014-05" db="EMBL/GenBank/DDBJ databases">
        <authorList>
            <person name="Chronopoulou M."/>
        </authorList>
    </citation>
    <scope>NUCLEOTIDE SEQUENCE</scope>
    <source>
        <tissue evidence="1">Whole organism</tissue>
    </source>
</reference>
<sequence>MYILPSSWPPYST</sequence>
<proteinExistence type="predicted"/>